<dbReference type="InterPro" id="IPR016181">
    <property type="entry name" value="Acyl_CoA_acyltransferase"/>
</dbReference>
<reference evidence="5 6" key="1">
    <citation type="submission" date="2018-06" db="EMBL/GenBank/DDBJ databases">
        <title>Genomic Encyclopedia of Type Strains, Phase IV (KMG-IV): sequencing the most valuable type-strain genomes for metagenomic binning, comparative biology and taxonomic classification.</title>
        <authorList>
            <person name="Goeker M."/>
        </authorList>
    </citation>
    <scope>NUCLEOTIDE SEQUENCE [LARGE SCALE GENOMIC DNA]</scope>
    <source>
        <strain evidence="5 6">DSM 45479</strain>
    </source>
</reference>
<evidence type="ECO:0000259" key="4">
    <source>
        <dbReference type="PROSITE" id="PS51186"/>
    </source>
</evidence>
<keyword evidence="1" id="KW-0808">Transferase</keyword>
<dbReference type="Pfam" id="PF00583">
    <property type="entry name" value="Acetyltransf_1"/>
    <property type="match status" value="1"/>
</dbReference>
<feature type="region of interest" description="Disordered" evidence="3">
    <location>
        <begin position="134"/>
        <end position="163"/>
    </location>
</feature>
<dbReference type="InterPro" id="IPR000182">
    <property type="entry name" value="GNAT_dom"/>
</dbReference>
<proteinExistence type="predicted"/>
<gene>
    <name evidence="5" type="ORF">C8D87_110207</name>
</gene>
<dbReference type="SUPFAM" id="SSF55729">
    <property type="entry name" value="Acyl-CoA N-acyltransferases (Nat)"/>
    <property type="match status" value="1"/>
</dbReference>
<accession>A0ABX9DZI3</accession>
<keyword evidence="6" id="KW-1185">Reference proteome</keyword>
<dbReference type="CDD" id="cd04301">
    <property type="entry name" value="NAT_SF"/>
    <property type="match status" value="1"/>
</dbReference>
<evidence type="ECO:0000256" key="3">
    <source>
        <dbReference type="SAM" id="MobiDB-lite"/>
    </source>
</evidence>
<dbReference type="InterPro" id="IPR050832">
    <property type="entry name" value="Bact_Acetyltransf"/>
</dbReference>
<dbReference type="PROSITE" id="PS51186">
    <property type="entry name" value="GNAT"/>
    <property type="match status" value="1"/>
</dbReference>
<dbReference type="Gene3D" id="3.40.630.30">
    <property type="match status" value="1"/>
</dbReference>
<dbReference type="RefSeq" id="WP_233442460.1">
    <property type="nucleotide sequence ID" value="NZ_QLTT01000010.1"/>
</dbReference>
<comment type="caution">
    <text evidence="5">The sequence shown here is derived from an EMBL/GenBank/DDBJ whole genome shotgun (WGS) entry which is preliminary data.</text>
</comment>
<name>A0ABX9DZI3_9PSEU</name>
<dbReference type="PANTHER" id="PTHR43877">
    <property type="entry name" value="AMINOALKYLPHOSPHONATE N-ACETYLTRANSFERASE-RELATED-RELATED"/>
    <property type="match status" value="1"/>
</dbReference>
<protein>
    <submittedName>
        <fullName evidence="5">Ribosomal protein S18 acetylase RimI-like enzyme</fullName>
    </submittedName>
</protein>
<dbReference type="PANTHER" id="PTHR43877:SF2">
    <property type="entry name" value="AMINOALKYLPHOSPHONATE N-ACETYLTRANSFERASE-RELATED"/>
    <property type="match status" value="1"/>
</dbReference>
<dbReference type="Proteomes" id="UP000248714">
    <property type="component" value="Unassembled WGS sequence"/>
</dbReference>
<keyword evidence="2" id="KW-0012">Acyltransferase</keyword>
<dbReference type="EMBL" id="QLTT01000010">
    <property type="protein sequence ID" value="RAS61259.1"/>
    <property type="molecule type" value="Genomic_DNA"/>
</dbReference>
<evidence type="ECO:0000256" key="2">
    <source>
        <dbReference type="ARBA" id="ARBA00023315"/>
    </source>
</evidence>
<evidence type="ECO:0000313" key="6">
    <source>
        <dbReference type="Proteomes" id="UP000248714"/>
    </source>
</evidence>
<sequence length="163" mass="17582">MMELRRATPADAPAVARIWYPGWCDAHLGNVPQQLVDARPEESFEPRALDHVPHTTVATVNGEVAGFVMVIGAEVEQVYVSAAHRGSGVASALLAAAERSVAAAGYPVAWLAVVAGNARARRFYERQGWTDEGLFDHRAPHPDGPIPVPAHRYTKPVSRATAR</sequence>
<evidence type="ECO:0000256" key="1">
    <source>
        <dbReference type="ARBA" id="ARBA00022679"/>
    </source>
</evidence>
<evidence type="ECO:0000313" key="5">
    <source>
        <dbReference type="EMBL" id="RAS61259.1"/>
    </source>
</evidence>
<organism evidence="5 6">
    <name type="scientific">Lentzea atacamensis</name>
    <dbReference type="NCBI Taxonomy" id="531938"/>
    <lineage>
        <taxon>Bacteria</taxon>
        <taxon>Bacillati</taxon>
        <taxon>Actinomycetota</taxon>
        <taxon>Actinomycetes</taxon>
        <taxon>Pseudonocardiales</taxon>
        <taxon>Pseudonocardiaceae</taxon>
        <taxon>Lentzea</taxon>
    </lineage>
</organism>
<feature type="domain" description="N-acetyltransferase" evidence="4">
    <location>
        <begin position="2"/>
        <end position="158"/>
    </location>
</feature>